<feature type="chain" id="PRO_5001979316" evidence="1">
    <location>
        <begin position="17"/>
        <end position="208"/>
    </location>
</feature>
<dbReference type="HOGENOM" id="CLU_1321718_0_0_1"/>
<dbReference type="OrthoDB" id="10261467at2759"/>
<reference evidence="2 3" key="1">
    <citation type="journal article" date="2015" name="Genome Announc.">
        <title>Draft Genome Sequence and Gene Annotation of the Entomopathogenic Fungus Verticillium hemipterigenum.</title>
        <authorList>
            <person name="Horn F."/>
            <person name="Habel A."/>
            <person name="Scharf D.H."/>
            <person name="Dworschak J."/>
            <person name="Brakhage A.A."/>
            <person name="Guthke R."/>
            <person name="Hertweck C."/>
            <person name="Linde J."/>
        </authorList>
    </citation>
    <scope>NUCLEOTIDE SEQUENCE [LARGE SCALE GENOMIC DNA]</scope>
</reference>
<name>A0A0A1T1W5_9HYPO</name>
<gene>
    <name evidence="2" type="ORF">VHEMI04661</name>
</gene>
<evidence type="ECO:0000256" key="1">
    <source>
        <dbReference type="SAM" id="SignalP"/>
    </source>
</evidence>
<evidence type="ECO:0000313" key="3">
    <source>
        <dbReference type="Proteomes" id="UP000039046"/>
    </source>
</evidence>
<dbReference type="AlphaFoldDB" id="A0A0A1T1W5"/>
<keyword evidence="3" id="KW-1185">Reference proteome</keyword>
<sequence length="208" mass="22670">MKFLFAFATLAAAVSGTTFLPMADCACLGQTGPCFCSADYSPINVKEGSYCSCYHDAYDRLVCDGCEDEKARKHPMKKHLVWGAANEQCMKITDGRLGPVAEPTPCAGAPQRKVTQISRGDGHNCDCLIEGSVDGHRIPCPCKETSFETRMASMRMSQTETRSFDSSRLQRRGPQDLHCMCIANFEDGAYVPCGCDGKQNLLGVLSMI</sequence>
<accession>A0A0A1T1W5</accession>
<keyword evidence="1" id="KW-0732">Signal</keyword>
<proteinExistence type="predicted"/>
<dbReference type="EMBL" id="CDHN01000002">
    <property type="protein sequence ID" value="CEJ88253.1"/>
    <property type="molecule type" value="Genomic_DNA"/>
</dbReference>
<organism evidence="2 3">
    <name type="scientific">[Torrubiella] hemipterigena</name>
    <dbReference type="NCBI Taxonomy" id="1531966"/>
    <lineage>
        <taxon>Eukaryota</taxon>
        <taxon>Fungi</taxon>
        <taxon>Dikarya</taxon>
        <taxon>Ascomycota</taxon>
        <taxon>Pezizomycotina</taxon>
        <taxon>Sordariomycetes</taxon>
        <taxon>Hypocreomycetidae</taxon>
        <taxon>Hypocreales</taxon>
        <taxon>Clavicipitaceae</taxon>
        <taxon>Clavicipitaceae incertae sedis</taxon>
        <taxon>'Torrubiella' clade</taxon>
    </lineage>
</organism>
<dbReference type="Proteomes" id="UP000039046">
    <property type="component" value="Unassembled WGS sequence"/>
</dbReference>
<evidence type="ECO:0000313" key="2">
    <source>
        <dbReference type="EMBL" id="CEJ88253.1"/>
    </source>
</evidence>
<feature type="signal peptide" evidence="1">
    <location>
        <begin position="1"/>
        <end position="16"/>
    </location>
</feature>
<protein>
    <submittedName>
        <fullName evidence="2">Uncharacterized protein</fullName>
    </submittedName>
</protein>